<comment type="catalytic activity">
    <reaction evidence="12 14">
        <text>CMP + ATP = CDP + ADP</text>
        <dbReference type="Rhea" id="RHEA:11600"/>
        <dbReference type="ChEBI" id="CHEBI:30616"/>
        <dbReference type="ChEBI" id="CHEBI:58069"/>
        <dbReference type="ChEBI" id="CHEBI:60377"/>
        <dbReference type="ChEBI" id="CHEBI:456216"/>
        <dbReference type="EC" id="2.7.4.25"/>
    </reaction>
</comment>
<dbReference type="Pfam" id="PF02224">
    <property type="entry name" value="Cytidylate_kin"/>
    <property type="match status" value="1"/>
</dbReference>
<evidence type="ECO:0000259" key="16">
    <source>
        <dbReference type="Pfam" id="PF00275"/>
    </source>
</evidence>
<dbReference type="HAMAP" id="MF_00238">
    <property type="entry name" value="Cytidyl_kinase_type1"/>
    <property type="match status" value="1"/>
</dbReference>
<evidence type="ECO:0000256" key="6">
    <source>
        <dbReference type="ARBA" id="ARBA00022741"/>
    </source>
</evidence>
<evidence type="ECO:0000313" key="19">
    <source>
        <dbReference type="Proteomes" id="UP000663088"/>
    </source>
</evidence>
<feature type="binding site" evidence="14">
    <location>
        <begin position="476"/>
        <end position="484"/>
    </location>
    <ligand>
        <name>ATP</name>
        <dbReference type="ChEBI" id="CHEBI:30616"/>
    </ligand>
</feature>
<evidence type="ECO:0000256" key="4">
    <source>
        <dbReference type="ARBA" id="ARBA00022605"/>
    </source>
</evidence>
<dbReference type="Gene3D" id="3.40.50.300">
    <property type="entry name" value="P-loop containing nucleotide triphosphate hydrolases"/>
    <property type="match status" value="1"/>
</dbReference>
<feature type="binding site" evidence="13">
    <location>
        <position position="26"/>
    </location>
    <ligand>
        <name>phosphoenolpyruvate</name>
        <dbReference type="ChEBI" id="CHEBI:58702"/>
    </ligand>
</feature>
<evidence type="ECO:0000259" key="17">
    <source>
        <dbReference type="Pfam" id="PF02224"/>
    </source>
</evidence>
<dbReference type="InterPro" id="IPR023193">
    <property type="entry name" value="EPSP_synthase_CS"/>
</dbReference>
<evidence type="ECO:0000313" key="18">
    <source>
        <dbReference type="EMBL" id="QSR86761.1"/>
    </source>
</evidence>
<feature type="active site" description="Proton acceptor" evidence="13">
    <location>
        <position position="320"/>
    </location>
</feature>
<sequence length="695" mass="77095">MAHSHSYLIVEPCPLIKGEISVPGDKSISHRAVMLASLARGKSKIRHFLPSADCLCTLRAFEAMGVRVEKEGKTTLIIEGKGGQLDPPFEAIDCGNSGTMMRLMAGILSAQPFYSKLIGDRSLSRRPMNRIIEPLRLMGARIRAEGKENTPPLFIEPSTLKGIDYRLPIPSAQVKSCILFAGLFAPGITRIIEPVPSRDHTERLFEQFGVRTLREENGSIVLHGGMKLEATEVDVPGDFSSAAFWIGAAAALPNSELRVRSVGLNPTRTGLLKILLRMGAHIEESVESHTRGEPIGSLWIRGNKLKGTVIQGDEIVGVIDELPILAVIGALAEGITEIRNAQELRVKESDRIKAIVTNLRAFGVEVEELVDGMRIQGRESVQPARVESFGDHRIAMAFSILALKANKASRIEDVDCIATSYPGFEQDLYALTQSFSKEWMDEPKKIKGFTQALTKAERAEEVKKKEILYPVITIDGPTASGKSTVAQKVAEALGFTYFNTGALYRSVTWRILSLGYDIHDEEKVVEACRKLKLRCIVQKTDRFSRAKILIDEREPDEKTDLRSAEVNAAVSIIASYPRVREWLLPFQRELAHEAPLVVEGRDIGSVVFPESPYKFFLDAQLEEREKRRERQGERDNVEQRDKLDQSRSSAPLCCPVDAVKLDTTKLTIDKVVEKILDILWKKGLPVAGLKTAAKT</sequence>
<gene>
    <name evidence="13 18" type="primary">aroA</name>
    <name evidence="14" type="synonym">cmk</name>
    <name evidence="18" type="ORF">EM20IM_09900</name>
</gene>
<feature type="compositionally biased region" description="Basic and acidic residues" evidence="15">
    <location>
        <begin position="627"/>
        <end position="645"/>
    </location>
</feature>
<dbReference type="InterPro" id="IPR013792">
    <property type="entry name" value="RNA3'P_cycl/enolpyr_Trfase_a/b"/>
</dbReference>
<feature type="binding site" evidence="13">
    <location>
        <position position="393"/>
    </location>
    <ligand>
        <name>phosphoenolpyruvate</name>
        <dbReference type="ChEBI" id="CHEBI:58702"/>
    </ligand>
</feature>
<evidence type="ECO:0000256" key="7">
    <source>
        <dbReference type="ARBA" id="ARBA00022777"/>
    </source>
</evidence>
<evidence type="ECO:0000256" key="10">
    <source>
        <dbReference type="ARBA" id="ARBA00044633"/>
    </source>
</evidence>
<dbReference type="Gene3D" id="3.65.10.10">
    <property type="entry name" value="Enolpyruvate transferase domain"/>
    <property type="match status" value="2"/>
</dbReference>
<comment type="caution">
    <text evidence="13">Lacks conserved residue(s) required for the propagation of feature annotation.</text>
</comment>
<evidence type="ECO:0000256" key="3">
    <source>
        <dbReference type="ARBA" id="ARBA00009948"/>
    </source>
</evidence>
<name>A0ABX7PVS9_9BACT</name>
<feature type="domain" description="Cytidylate kinase" evidence="17">
    <location>
        <begin position="472"/>
        <end position="678"/>
    </location>
</feature>
<dbReference type="EC" id="2.5.1.19" evidence="13"/>
<feature type="binding site" evidence="13">
    <location>
        <position position="31"/>
    </location>
    <ligand>
        <name>3-phosphoshikimate</name>
        <dbReference type="ChEBI" id="CHEBI:145989"/>
    </ligand>
</feature>
<feature type="binding site" evidence="13">
    <location>
        <position position="173"/>
    </location>
    <ligand>
        <name>3-phosphoshikimate</name>
        <dbReference type="ChEBI" id="CHEBI:145989"/>
    </ligand>
</feature>
<comment type="catalytic activity">
    <reaction evidence="11 14">
        <text>dCMP + ATP = dCDP + ADP</text>
        <dbReference type="Rhea" id="RHEA:25094"/>
        <dbReference type="ChEBI" id="CHEBI:30616"/>
        <dbReference type="ChEBI" id="CHEBI:57566"/>
        <dbReference type="ChEBI" id="CHEBI:58593"/>
        <dbReference type="ChEBI" id="CHEBI:456216"/>
        <dbReference type="EC" id="2.7.4.25"/>
    </reaction>
</comment>
<dbReference type="NCBIfam" id="TIGR00017">
    <property type="entry name" value="cmk"/>
    <property type="match status" value="1"/>
</dbReference>
<dbReference type="SUPFAM" id="SSF55205">
    <property type="entry name" value="EPT/RTPC-like"/>
    <property type="match status" value="1"/>
</dbReference>
<evidence type="ECO:0000256" key="2">
    <source>
        <dbReference type="ARBA" id="ARBA00009427"/>
    </source>
</evidence>
<dbReference type="CDD" id="cd02020">
    <property type="entry name" value="CMPK"/>
    <property type="match status" value="1"/>
</dbReference>
<dbReference type="HAMAP" id="MF_00210">
    <property type="entry name" value="EPSP_synth"/>
    <property type="match status" value="1"/>
</dbReference>
<evidence type="ECO:0000256" key="13">
    <source>
        <dbReference type="HAMAP-Rule" id="MF_00210"/>
    </source>
</evidence>
<evidence type="ECO:0000256" key="12">
    <source>
        <dbReference type="ARBA" id="ARBA00048478"/>
    </source>
</evidence>
<dbReference type="InterPro" id="IPR001986">
    <property type="entry name" value="Enolpyruvate_Tfrase_dom"/>
</dbReference>
<comment type="pathway">
    <text evidence="1 13">Metabolic intermediate biosynthesis; chorismate biosynthesis; chorismate from D-erythrose 4-phosphate and phosphoenolpyruvate: step 6/7.</text>
</comment>
<keyword evidence="5 13" id="KW-0808">Transferase</keyword>
<keyword evidence="13" id="KW-0963">Cytoplasm</keyword>
<dbReference type="CDD" id="cd01556">
    <property type="entry name" value="EPSP_synthase"/>
    <property type="match status" value="1"/>
</dbReference>
<feature type="domain" description="Enolpyruvate transferase" evidence="16">
    <location>
        <begin position="16"/>
        <end position="428"/>
    </location>
</feature>
<reference evidence="18 19" key="1">
    <citation type="submission" date="2020-12" db="EMBL/GenBank/DDBJ databases">
        <authorList>
            <person name="Awala S.I."/>
            <person name="Gwak J.-H."/>
            <person name="Kim S.-J."/>
            <person name="Rhee S.-K."/>
        </authorList>
    </citation>
    <scope>NUCLEOTIDE SEQUENCE [LARGE SCALE GENOMIC DNA]</scope>
    <source>
        <strain evidence="18 19">IT5</strain>
    </source>
</reference>
<comment type="similarity">
    <text evidence="3 13">Belongs to the EPSP synthase family.</text>
</comment>
<feature type="binding site" evidence="13">
    <location>
        <position position="351"/>
    </location>
    <ligand>
        <name>phosphoenolpyruvate</name>
        <dbReference type="ChEBI" id="CHEBI:58702"/>
    </ligand>
</feature>
<evidence type="ECO:0000256" key="1">
    <source>
        <dbReference type="ARBA" id="ARBA00004811"/>
    </source>
</evidence>
<dbReference type="EC" id="2.7.4.25" evidence="14"/>
<keyword evidence="8 14" id="KW-0067">ATP-binding</keyword>
<keyword evidence="19" id="KW-1185">Reference proteome</keyword>
<dbReference type="InterPro" id="IPR003136">
    <property type="entry name" value="Cytidylate_kin"/>
</dbReference>
<keyword evidence="7 14" id="KW-0418">Kinase</keyword>
<feature type="region of interest" description="Disordered" evidence="15">
    <location>
        <begin position="627"/>
        <end position="649"/>
    </location>
</feature>
<dbReference type="NCBIfam" id="TIGR01356">
    <property type="entry name" value="aroA"/>
    <property type="match status" value="1"/>
</dbReference>
<comment type="subunit">
    <text evidence="13">Monomer.</text>
</comment>
<dbReference type="EMBL" id="CP065956">
    <property type="protein sequence ID" value="QSR86761.1"/>
    <property type="molecule type" value="Genomic_DNA"/>
</dbReference>
<comment type="catalytic activity">
    <reaction evidence="10">
        <text>3-phosphoshikimate + phosphoenolpyruvate = 5-O-(1-carboxyvinyl)-3-phosphoshikimate + phosphate</text>
        <dbReference type="Rhea" id="RHEA:21256"/>
        <dbReference type="ChEBI" id="CHEBI:43474"/>
        <dbReference type="ChEBI" id="CHEBI:57701"/>
        <dbReference type="ChEBI" id="CHEBI:58702"/>
        <dbReference type="ChEBI" id="CHEBI:145989"/>
        <dbReference type="EC" id="2.5.1.19"/>
    </reaction>
    <physiologicalReaction direction="left-to-right" evidence="10">
        <dbReference type="Rhea" id="RHEA:21257"/>
    </physiologicalReaction>
</comment>
<dbReference type="PANTHER" id="PTHR21090">
    <property type="entry name" value="AROM/DEHYDROQUINATE SYNTHASE"/>
    <property type="match status" value="1"/>
</dbReference>
<keyword evidence="6 14" id="KW-0547">Nucleotide-binding</keyword>
<dbReference type="Proteomes" id="UP000663088">
    <property type="component" value="Chromosome"/>
</dbReference>
<comment type="function">
    <text evidence="13">Catalyzes the transfer of the enolpyruvyl moiety of phosphoenolpyruvate (PEP) to the 5-hydroxyl of shikimate-3-phosphate (S3P) to produce enolpyruvyl shikimate-3-phosphate and inorganic phosphate.</text>
</comment>
<evidence type="ECO:0000256" key="15">
    <source>
        <dbReference type="SAM" id="MobiDB-lite"/>
    </source>
</evidence>
<protein>
    <recommendedName>
        <fullName evidence="13 14">Multifunctional fusion protein</fullName>
    </recommendedName>
    <domain>
        <recommendedName>
            <fullName evidence="13">3-phosphoshikimate 1-carboxyvinyltransferase</fullName>
            <ecNumber evidence="13">2.5.1.19</ecNumber>
        </recommendedName>
        <alternativeName>
            <fullName evidence="13">5-enolpyruvylshikimate-3-phosphate synthase</fullName>
            <shortName evidence="13">EPSP synthase</shortName>
            <shortName evidence="13">EPSPS</shortName>
        </alternativeName>
    </domain>
    <domain>
        <recommendedName>
            <fullName evidence="14">Cytidylate kinase</fullName>
            <shortName evidence="14">CK</shortName>
            <ecNumber evidence="14">2.7.4.25</ecNumber>
        </recommendedName>
        <alternativeName>
            <fullName evidence="14">Cytidine monophosphate kinase</fullName>
            <shortName evidence="14">CMP kinase</shortName>
        </alternativeName>
    </domain>
</protein>
<dbReference type="SUPFAM" id="SSF52540">
    <property type="entry name" value="P-loop containing nucleoside triphosphate hydrolases"/>
    <property type="match status" value="1"/>
</dbReference>
<feature type="binding site" evidence="13">
    <location>
        <position position="320"/>
    </location>
    <ligand>
        <name>3-phosphoshikimate</name>
        <dbReference type="ChEBI" id="CHEBI:145989"/>
    </ligand>
</feature>
<feature type="binding site" evidence="13">
    <location>
        <position position="27"/>
    </location>
    <ligand>
        <name>3-phosphoshikimate</name>
        <dbReference type="ChEBI" id="CHEBI:145989"/>
    </ligand>
</feature>
<feature type="binding site" evidence="13">
    <location>
        <position position="171"/>
    </location>
    <ligand>
        <name>3-phosphoshikimate</name>
        <dbReference type="ChEBI" id="CHEBI:145989"/>
    </ligand>
</feature>
<feature type="binding site" evidence="13">
    <location>
        <position position="98"/>
    </location>
    <ligand>
        <name>phosphoenolpyruvate</name>
        <dbReference type="ChEBI" id="CHEBI:58702"/>
    </ligand>
</feature>
<keyword evidence="4 13" id="KW-0028">Amino-acid biosynthesis</keyword>
<comment type="subcellular location">
    <subcellularLocation>
        <location evidence="13">Cytoplasm</location>
    </subcellularLocation>
</comment>
<dbReference type="PROSITE" id="PS00885">
    <property type="entry name" value="EPSP_SYNTHASE_2"/>
    <property type="match status" value="1"/>
</dbReference>
<proteinExistence type="inferred from homology"/>
<evidence type="ECO:0000256" key="8">
    <source>
        <dbReference type="ARBA" id="ARBA00022840"/>
    </source>
</evidence>
<organism evidence="18 19">
    <name type="scientific">Candidatus Methylacidiphilum infernorum</name>
    <dbReference type="NCBI Taxonomy" id="511746"/>
    <lineage>
        <taxon>Bacteria</taxon>
        <taxon>Pseudomonadati</taxon>
        <taxon>Verrucomicrobiota</taxon>
        <taxon>Methylacidiphilae</taxon>
        <taxon>Methylacidiphilales</taxon>
        <taxon>Methylacidiphilaceae</taxon>
        <taxon>Methylacidiphilum (ex Ratnadevi et al. 2023)</taxon>
    </lineage>
</organism>
<dbReference type="GO" id="GO:0003866">
    <property type="term" value="F:3-phosphoshikimate 1-carboxyvinyltransferase activity"/>
    <property type="evidence" value="ECO:0007669"/>
    <property type="project" value="UniProtKB-EC"/>
</dbReference>
<dbReference type="Pfam" id="PF00275">
    <property type="entry name" value="EPSP_synthase"/>
    <property type="match status" value="1"/>
</dbReference>
<evidence type="ECO:0000256" key="5">
    <source>
        <dbReference type="ARBA" id="ARBA00022679"/>
    </source>
</evidence>
<comment type="similarity">
    <text evidence="2 14">Belongs to the cytidylate kinase family. Type 1 subfamily.</text>
</comment>
<evidence type="ECO:0000256" key="11">
    <source>
        <dbReference type="ARBA" id="ARBA00047615"/>
    </source>
</evidence>
<keyword evidence="9 13" id="KW-0057">Aromatic amino acid biosynthesis</keyword>
<feature type="binding site" evidence="13">
    <location>
        <position position="26"/>
    </location>
    <ligand>
        <name>3-phosphoshikimate</name>
        <dbReference type="ChEBI" id="CHEBI:145989"/>
    </ligand>
</feature>
<feature type="binding site" evidence="13">
    <location>
        <position position="173"/>
    </location>
    <ligand>
        <name>phosphoenolpyruvate</name>
        <dbReference type="ChEBI" id="CHEBI:58702"/>
    </ligand>
</feature>
<accession>A0ABX7PVS9</accession>
<dbReference type="InterPro" id="IPR011994">
    <property type="entry name" value="Cytidylate_kinase_dom"/>
</dbReference>
<dbReference type="InterPro" id="IPR036968">
    <property type="entry name" value="Enolpyruvate_Tfrase_sf"/>
</dbReference>
<evidence type="ECO:0000256" key="14">
    <source>
        <dbReference type="HAMAP-Rule" id="MF_00238"/>
    </source>
</evidence>
<dbReference type="InterPro" id="IPR027417">
    <property type="entry name" value="P-loop_NTPase"/>
</dbReference>
<evidence type="ECO:0000256" key="9">
    <source>
        <dbReference type="ARBA" id="ARBA00023141"/>
    </source>
</evidence>
<dbReference type="InterPro" id="IPR006264">
    <property type="entry name" value="EPSP_synthase"/>
</dbReference>
<feature type="binding site" evidence="13">
    <location>
        <position position="126"/>
    </location>
    <ligand>
        <name>phosphoenolpyruvate</name>
        <dbReference type="ChEBI" id="CHEBI:58702"/>
    </ligand>
</feature>
<feature type="binding site" evidence="13">
    <location>
        <position position="347"/>
    </location>
    <ligand>
        <name>3-phosphoshikimate</name>
        <dbReference type="ChEBI" id="CHEBI:145989"/>
    </ligand>
</feature>
<dbReference type="PANTHER" id="PTHR21090:SF5">
    <property type="entry name" value="PENTAFUNCTIONAL AROM POLYPEPTIDE"/>
    <property type="match status" value="1"/>
</dbReference>